<sequence>MKIRFKDEQARQEFSNCRANVAIAYYMGMDTHEAYNHCSGDIGLIDDNNCGIIIPDPYISGFDGWNAVIHKGERRYFVIEGE</sequence>
<reference evidence="1 2" key="1">
    <citation type="submission" date="2017-07" db="EMBL/GenBank/DDBJ databases">
        <title>In vitro design and evaluation of phage cocktails against multidrug-resistant Aeromonas salmonicida.</title>
        <authorList>
            <person name="Chen L."/>
            <person name="Yuan S."/>
            <person name="Ma Y."/>
        </authorList>
    </citation>
    <scope>NUCLEOTIDE SEQUENCE [LARGE SCALE GENOMIC DNA]</scope>
</reference>
<dbReference type="RefSeq" id="YP_009834540.1">
    <property type="nucleotide sequence ID" value="NC_048673.1"/>
</dbReference>
<dbReference type="EMBL" id="MF448340">
    <property type="protein sequence ID" value="ASU00312.1"/>
    <property type="molecule type" value="Genomic_DNA"/>
</dbReference>
<dbReference type="KEGG" id="vg:55604607"/>
<organism evidence="1 2">
    <name type="scientific">Aeromonas phage AS-zj</name>
    <dbReference type="NCBI Taxonomy" id="2024208"/>
    <lineage>
        <taxon>Viruses</taxon>
        <taxon>Duplodnaviria</taxon>
        <taxon>Heunggongvirae</taxon>
        <taxon>Uroviricota</taxon>
        <taxon>Caudoviricetes</taxon>
        <taxon>Pantevenvirales</taxon>
        <taxon>Straboviridae</taxon>
        <taxon>Emmerichvirinae</taxon>
        <taxon>Ceceduovirus</taxon>
        <taxon>Ceceduovirus aszj</taxon>
    </lineage>
</organism>
<dbReference type="GeneID" id="55604607"/>
<accession>A0A223LFN0</accession>
<protein>
    <submittedName>
        <fullName evidence="1">Uncharacterized protein</fullName>
    </submittedName>
</protein>
<name>A0A223LFN0_9CAUD</name>
<evidence type="ECO:0000313" key="1">
    <source>
        <dbReference type="EMBL" id="ASU00312.1"/>
    </source>
</evidence>
<evidence type="ECO:0000313" key="2">
    <source>
        <dbReference type="Proteomes" id="UP000226092"/>
    </source>
</evidence>
<dbReference type="Proteomes" id="UP000226092">
    <property type="component" value="Segment"/>
</dbReference>
<keyword evidence="2" id="KW-1185">Reference proteome</keyword>
<proteinExistence type="predicted"/>